<dbReference type="Proteomes" id="UP000185207">
    <property type="component" value="Unassembled WGS sequence"/>
</dbReference>
<dbReference type="EMBL" id="FSRK01000003">
    <property type="protein sequence ID" value="SIO45534.1"/>
    <property type="molecule type" value="Genomic_DNA"/>
</dbReference>
<name>A0A1N6JMB8_9FLAO</name>
<organism evidence="2 3">
    <name type="scientific">Epilithonimonas zeae</name>
    <dbReference type="NCBI Taxonomy" id="1416779"/>
    <lineage>
        <taxon>Bacteria</taxon>
        <taxon>Pseudomonadati</taxon>
        <taxon>Bacteroidota</taxon>
        <taxon>Flavobacteriia</taxon>
        <taxon>Flavobacteriales</taxon>
        <taxon>Weeksellaceae</taxon>
        <taxon>Chryseobacterium group</taxon>
        <taxon>Epilithonimonas</taxon>
    </lineage>
</organism>
<dbReference type="STRING" id="1416779.SAMN05444409_3582"/>
<gene>
    <name evidence="2" type="ORF">SAMN05444409_3582</name>
</gene>
<dbReference type="InterPro" id="IPR045497">
    <property type="entry name" value="DUF6438"/>
</dbReference>
<reference evidence="3" key="1">
    <citation type="submission" date="2016-11" db="EMBL/GenBank/DDBJ databases">
        <authorList>
            <person name="Varghese N."/>
            <person name="Submissions S."/>
        </authorList>
    </citation>
    <scope>NUCLEOTIDE SEQUENCE [LARGE SCALE GENOMIC DNA]</scope>
    <source>
        <strain evidence="3">DSM 27623</strain>
    </source>
</reference>
<accession>A0A1N6JMB8</accession>
<evidence type="ECO:0000259" key="1">
    <source>
        <dbReference type="Pfam" id="PF20033"/>
    </source>
</evidence>
<dbReference type="AlphaFoldDB" id="A0A1N6JMB8"/>
<evidence type="ECO:0000313" key="2">
    <source>
        <dbReference type="EMBL" id="SIO45534.1"/>
    </source>
</evidence>
<feature type="domain" description="DUF6438" evidence="1">
    <location>
        <begin position="183"/>
        <end position="302"/>
    </location>
</feature>
<evidence type="ECO:0000313" key="3">
    <source>
        <dbReference type="Proteomes" id="UP000185207"/>
    </source>
</evidence>
<dbReference type="RefSeq" id="WP_074236706.1">
    <property type="nucleotide sequence ID" value="NZ_FSRK01000003.1"/>
</dbReference>
<keyword evidence="3" id="KW-1185">Reference proteome</keyword>
<sequence>MKKLVLIILITIMSKNIFAQKLISKIDSINTEKEVENLIHTLGKDYTYFKIKKIADFKEERGENKFCKKIADSLKIDKSFYKADFDNNGYTDLLVIGDYYDFKIFVLMNNGNDPLKINRLTRRSFQNCTFPKITNDSIINYYYFSEPHIFSEEKSKLTKKDLIFKFGDFVEYNSNPASYNIEKVEFQTTMCYGTCPQFYISIDKNKNSVFKAENYNIDKSKGKVEVRGNFKAVINENDYNELISLMNYVDFPNLENNYSVNWTDDQTSTLKITYNNGKVKEISDYGMIGTYGLDRIYSLLFNLRFNQNWK</sequence>
<proteinExistence type="predicted"/>
<dbReference type="Pfam" id="PF20033">
    <property type="entry name" value="DUF6438"/>
    <property type="match status" value="1"/>
</dbReference>
<protein>
    <recommendedName>
        <fullName evidence="1">DUF6438 domain-containing protein</fullName>
    </recommendedName>
</protein>